<evidence type="ECO:0000313" key="7">
    <source>
        <dbReference type="EMBL" id="MBS7526127.1"/>
    </source>
</evidence>
<dbReference type="SUPFAM" id="SSF56112">
    <property type="entry name" value="Protein kinase-like (PK-like)"/>
    <property type="match status" value="1"/>
</dbReference>
<organism evidence="7 8">
    <name type="scientific">Fusibacter paucivorans</name>
    <dbReference type="NCBI Taxonomy" id="76009"/>
    <lineage>
        <taxon>Bacteria</taxon>
        <taxon>Bacillati</taxon>
        <taxon>Bacillota</taxon>
        <taxon>Clostridia</taxon>
        <taxon>Eubacteriales</taxon>
        <taxon>Eubacteriales Family XII. Incertae Sedis</taxon>
        <taxon>Fusibacter</taxon>
    </lineage>
</organism>
<keyword evidence="5" id="KW-0067">ATP-binding</keyword>
<protein>
    <submittedName>
        <fullName evidence="7">Serine/threonine protein kinase</fullName>
    </submittedName>
</protein>
<keyword evidence="2" id="KW-0808">Transferase</keyword>
<gene>
    <name evidence="7" type="ORF">KHM83_05525</name>
</gene>
<proteinExistence type="predicted"/>
<dbReference type="InterPro" id="IPR000719">
    <property type="entry name" value="Prot_kinase_dom"/>
</dbReference>
<keyword evidence="1 7" id="KW-0723">Serine/threonine-protein kinase</keyword>
<dbReference type="EMBL" id="JAHBCL010000007">
    <property type="protein sequence ID" value="MBS7526127.1"/>
    <property type="molecule type" value="Genomic_DNA"/>
</dbReference>
<accession>A0ABS5PQ29</accession>
<dbReference type="InterPro" id="IPR011009">
    <property type="entry name" value="Kinase-like_dom_sf"/>
</dbReference>
<sequence>MSLLKKGATLTSTLENYTVIKPLGEGGQGEVYLVHAESGDYAVKWFYKRMATEAQYHAIESLVEQGAPSEQFIWPMAIVENDSEDQFGYVMPLIDSRYYQKLTRFFSGELTFKSYEKLIEACMQMVQSFYTLHLSGLCYRDISFGNLFVNFKTGDVRICDNDNVTYDSLKSVEDNWGTYGFMAPEVIIGDAPPSTATDLFSLSVVLFRMLYRQHPLQGRREYEIDILDEAAFMSLYGTHPLYIFDPIDATNRPVKGVQDIAEFYCSILPQAVNDAFERAFTSGIKVPEERLRESEWMQLLTTLKYNITYCLHCGKQVFYDASIIRDKKALPACVHCGKAVDRLPVRMKVGERIIVLNYDTELMMDVLTPLDMTAYQTTFGSIVQHPRHPEIWGLKNHSEYVWQYTTQEGETRTIEKNGVVPLRHGMMINFGDSMGVIRF</sequence>
<dbReference type="PROSITE" id="PS50011">
    <property type="entry name" value="PROTEIN_KINASE_DOM"/>
    <property type="match status" value="1"/>
</dbReference>
<keyword evidence="3" id="KW-0547">Nucleotide-binding</keyword>
<dbReference type="Gene3D" id="1.10.510.10">
    <property type="entry name" value="Transferase(Phosphotransferase) domain 1"/>
    <property type="match status" value="1"/>
</dbReference>
<feature type="domain" description="Protein kinase" evidence="6">
    <location>
        <begin position="17"/>
        <end position="303"/>
    </location>
</feature>
<evidence type="ECO:0000256" key="1">
    <source>
        <dbReference type="ARBA" id="ARBA00022527"/>
    </source>
</evidence>
<dbReference type="RefSeq" id="WP_213235911.1">
    <property type="nucleotide sequence ID" value="NZ_JAHBCL010000007.1"/>
</dbReference>
<dbReference type="Proteomes" id="UP000746471">
    <property type="component" value="Unassembled WGS sequence"/>
</dbReference>
<evidence type="ECO:0000259" key="6">
    <source>
        <dbReference type="PROSITE" id="PS50011"/>
    </source>
</evidence>
<dbReference type="SMART" id="SM00220">
    <property type="entry name" value="S_TKc"/>
    <property type="match status" value="1"/>
</dbReference>
<keyword evidence="8" id="KW-1185">Reference proteome</keyword>
<evidence type="ECO:0000256" key="4">
    <source>
        <dbReference type="ARBA" id="ARBA00022777"/>
    </source>
</evidence>
<keyword evidence="4 7" id="KW-0418">Kinase</keyword>
<dbReference type="Pfam" id="PF00069">
    <property type="entry name" value="Pkinase"/>
    <property type="match status" value="1"/>
</dbReference>
<reference evidence="7 8" key="1">
    <citation type="submission" date="2021-05" db="EMBL/GenBank/DDBJ databases">
        <title>Fusibacter ferrireducens sp. nov., an anaerobic, sulfur- and Fe-reducing bacterium isolated from the mangrove sediment.</title>
        <authorList>
            <person name="Qiu D."/>
        </authorList>
    </citation>
    <scope>NUCLEOTIDE SEQUENCE [LARGE SCALE GENOMIC DNA]</scope>
    <source>
        <strain evidence="7 8">DSM 12116</strain>
    </source>
</reference>
<dbReference type="PANTHER" id="PTHR24345">
    <property type="entry name" value="SERINE/THREONINE-PROTEIN KINASE PLK"/>
    <property type="match status" value="1"/>
</dbReference>
<evidence type="ECO:0000256" key="3">
    <source>
        <dbReference type="ARBA" id="ARBA00022741"/>
    </source>
</evidence>
<dbReference type="PANTHER" id="PTHR24345:SF0">
    <property type="entry name" value="CELL CYCLE SERINE_THREONINE-PROTEIN KINASE CDC5_MSD2"/>
    <property type="match status" value="1"/>
</dbReference>
<comment type="caution">
    <text evidence="7">The sequence shown here is derived from an EMBL/GenBank/DDBJ whole genome shotgun (WGS) entry which is preliminary data.</text>
</comment>
<name>A0ABS5PQ29_9FIRM</name>
<dbReference type="GO" id="GO:0004674">
    <property type="term" value="F:protein serine/threonine kinase activity"/>
    <property type="evidence" value="ECO:0007669"/>
    <property type="project" value="UniProtKB-KW"/>
</dbReference>
<evidence type="ECO:0000256" key="5">
    <source>
        <dbReference type="ARBA" id="ARBA00022840"/>
    </source>
</evidence>
<evidence type="ECO:0000256" key="2">
    <source>
        <dbReference type="ARBA" id="ARBA00022679"/>
    </source>
</evidence>
<evidence type="ECO:0000313" key="8">
    <source>
        <dbReference type="Proteomes" id="UP000746471"/>
    </source>
</evidence>